<feature type="domain" description="GST N-terminal" evidence="4">
    <location>
        <begin position="29"/>
        <end position="111"/>
    </location>
</feature>
<evidence type="ECO:0000256" key="2">
    <source>
        <dbReference type="ARBA" id="ARBA00022679"/>
    </source>
</evidence>
<evidence type="ECO:0000259" key="5">
    <source>
        <dbReference type="PROSITE" id="PS50405"/>
    </source>
</evidence>
<proteinExistence type="predicted"/>
<evidence type="ECO:0000256" key="3">
    <source>
        <dbReference type="ARBA" id="ARBA00047960"/>
    </source>
</evidence>
<feature type="domain" description="GST C-terminal" evidence="5">
    <location>
        <begin position="113"/>
        <end position="243"/>
    </location>
</feature>
<dbReference type="Gene3D" id="1.20.1050.10">
    <property type="match status" value="1"/>
</dbReference>
<comment type="catalytic activity">
    <reaction evidence="3">
        <text>RX + glutathione = an S-substituted glutathione + a halide anion + H(+)</text>
        <dbReference type="Rhea" id="RHEA:16437"/>
        <dbReference type="ChEBI" id="CHEBI:15378"/>
        <dbReference type="ChEBI" id="CHEBI:16042"/>
        <dbReference type="ChEBI" id="CHEBI:17792"/>
        <dbReference type="ChEBI" id="CHEBI:57925"/>
        <dbReference type="ChEBI" id="CHEBI:90779"/>
        <dbReference type="EC" id="2.5.1.18"/>
    </reaction>
</comment>
<dbReference type="GO" id="GO:0006749">
    <property type="term" value="P:glutathione metabolic process"/>
    <property type="evidence" value="ECO:0007669"/>
    <property type="project" value="TreeGrafter"/>
</dbReference>
<dbReference type="Gene3D" id="3.40.30.10">
    <property type="entry name" value="Glutaredoxin"/>
    <property type="match status" value="1"/>
</dbReference>
<reference evidence="6" key="1">
    <citation type="journal article" date="2020" name="Fungal Divers.">
        <title>Resolving the Mortierellaceae phylogeny through synthesis of multi-gene phylogenetics and phylogenomics.</title>
        <authorList>
            <person name="Vandepol N."/>
            <person name="Liber J."/>
            <person name="Desiro A."/>
            <person name="Na H."/>
            <person name="Kennedy M."/>
            <person name="Barry K."/>
            <person name="Grigoriev I.V."/>
            <person name="Miller A.N."/>
            <person name="O'Donnell K."/>
            <person name="Stajich J.E."/>
            <person name="Bonito G."/>
        </authorList>
    </citation>
    <scope>NUCLEOTIDE SEQUENCE</scope>
    <source>
        <strain evidence="6">REB-010B</strain>
    </source>
</reference>
<dbReference type="OrthoDB" id="414243at2759"/>
<gene>
    <name evidence="6" type="ORF">BGZ99_001441</name>
</gene>
<dbReference type="PROSITE" id="PS50405">
    <property type="entry name" value="GST_CTER"/>
    <property type="match status" value="1"/>
</dbReference>
<dbReference type="PROSITE" id="PS50404">
    <property type="entry name" value="GST_NTER"/>
    <property type="match status" value="1"/>
</dbReference>
<keyword evidence="2" id="KW-0808">Transferase</keyword>
<dbReference type="InterPro" id="IPR036282">
    <property type="entry name" value="Glutathione-S-Trfase_C_sf"/>
</dbReference>
<dbReference type="InterPro" id="IPR004046">
    <property type="entry name" value="GST_C"/>
</dbReference>
<evidence type="ECO:0000256" key="1">
    <source>
        <dbReference type="ARBA" id="ARBA00012452"/>
    </source>
</evidence>
<dbReference type="GO" id="GO:0004364">
    <property type="term" value="F:glutathione transferase activity"/>
    <property type="evidence" value="ECO:0007669"/>
    <property type="project" value="UniProtKB-EC"/>
</dbReference>
<evidence type="ECO:0000259" key="4">
    <source>
        <dbReference type="PROSITE" id="PS50404"/>
    </source>
</evidence>
<dbReference type="AlphaFoldDB" id="A0A9P6RSW3"/>
<dbReference type="PANTHER" id="PTHR11571">
    <property type="entry name" value="GLUTATHIONE S-TRANSFERASE"/>
    <property type="match status" value="1"/>
</dbReference>
<comment type="caution">
    <text evidence="6">The sequence shown here is derived from an EMBL/GenBank/DDBJ whole genome shotgun (WGS) entry which is preliminary data.</text>
</comment>
<dbReference type="EC" id="2.5.1.18" evidence="1"/>
<evidence type="ECO:0000313" key="7">
    <source>
        <dbReference type="Proteomes" id="UP000738325"/>
    </source>
</evidence>
<dbReference type="PANTHER" id="PTHR11571:SF224">
    <property type="entry name" value="HEMATOPOIETIC PROSTAGLANDIN D SYNTHASE"/>
    <property type="match status" value="1"/>
</dbReference>
<evidence type="ECO:0000313" key="6">
    <source>
        <dbReference type="EMBL" id="KAG0324772.1"/>
    </source>
</evidence>
<dbReference type="EMBL" id="JAAAIP010000137">
    <property type="protein sequence ID" value="KAG0324772.1"/>
    <property type="molecule type" value="Genomic_DNA"/>
</dbReference>
<dbReference type="Proteomes" id="UP000738325">
    <property type="component" value="Unassembled WGS sequence"/>
</dbReference>
<organism evidence="6 7">
    <name type="scientific">Dissophora globulifera</name>
    <dbReference type="NCBI Taxonomy" id="979702"/>
    <lineage>
        <taxon>Eukaryota</taxon>
        <taxon>Fungi</taxon>
        <taxon>Fungi incertae sedis</taxon>
        <taxon>Mucoromycota</taxon>
        <taxon>Mortierellomycotina</taxon>
        <taxon>Mortierellomycetes</taxon>
        <taxon>Mortierellales</taxon>
        <taxon>Mortierellaceae</taxon>
        <taxon>Dissophora</taxon>
    </lineage>
</organism>
<protein>
    <recommendedName>
        <fullName evidence="1">glutathione transferase</fullName>
        <ecNumber evidence="1">2.5.1.18</ecNumber>
    </recommendedName>
</protein>
<dbReference type="InterPro" id="IPR010987">
    <property type="entry name" value="Glutathione-S-Trfase_C-like"/>
</dbReference>
<sequence length="263" mass="29665">MSTSTLGRRSLFNDTSSEENSKILSDANVSYRLLYWDVASVGSTPRDILAYGKAKWSNQLPADDDFQTGKISTPFGVMPVLSIIAANGKEAIIAESIVIDHFLAKRFGLLGNNEWEEYTIKGFYNNIHYLRERSFMNVTWTYKDKRKVALESFMTKTLPKFIADHEFHLKANGSNGHYVGNKLSLADIHLANVMDHFSHLPSGAEITAEFMKSKELWKVKETVEQNAEIAAWRATEEYKVLAYGSVACYAQTAVEEKKSAEEQ</sequence>
<dbReference type="SUPFAM" id="SSF47616">
    <property type="entry name" value="GST C-terminal domain-like"/>
    <property type="match status" value="1"/>
</dbReference>
<keyword evidence="7" id="KW-1185">Reference proteome</keyword>
<dbReference type="Pfam" id="PF14497">
    <property type="entry name" value="GST_C_3"/>
    <property type="match status" value="1"/>
</dbReference>
<accession>A0A9P6RSW3</accession>
<dbReference type="InterPro" id="IPR004045">
    <property type="entry name" value="Glutathione_S-Trfase_N"/>
</dbReference>
<dbReference type="InterPro" id="IPR050213">
    <property type="entry name" value="GST_superfamily"/>
</dbReference>
<name>A0A9P6RSW3_9FUNG</name>